<evidence type="ECO:0000256" key="5">
    <source>
        <dbReference type="ARBA" id="ARBA00022475"/>
    </source>
</evidence>
<evidence type="ECO:0000256" key="8">
    <source>
        <dbReference type="ARBA" id="ARBA00022989"/>
    </source>
</evidence>
<dbReference type="InterPro" id="IPR050445">
    <property type="entry name" value="Bact_polysacc_biosynth/exp"/>
</dbReference>
<evidence type="ECO:0000256" key="12">
    <source>
        <dbReference type="SAM" id="Phobius"/>
    </source>
</evidence>
<feature type="domain" description="Polysaccharide chain length determinant N-terminal" evidence="13">
    <location>
        <begin position="10"/>
        <end position="101"/>
    </location>
</feature>
<dbReference type="UniPathway" id="UPA00934"/>
<sequence>MKNQDNQTVEIDVLSLVKTLWRRKFLIVVTAFVMAIIALGYSTFVIKPTYTSSTRIYVVNRQLGDNSTLTNQDLQAGSYLVKDYKEIILSQDVLAKVISDLKLNMQPSALAKKITVTVPTDTRIVSIAVSDGDAKEAARIANSLRQVAAEKIIAVTKVADVTTLEEAEIPNAPSSPNIRRNTLIGFLAGGVFISVVILVVEVLDDRVKKPEDVEEALGITLLGVVPNMDKLK</sequence>
<dbReference type="GO" id="GO:0004713">
    <property type="term" value="F:protein tyrosine kinase activity"/>
    <property type="evidence" value="ECO:0007669"/>
    <property type="project" value="TreeGrafter"/>
</dbReference>
<evidence type="ECO:0000256" key="4">
    <source>
        <dbReference type="ARBA" id="ARBA00020739"/>
    </source>
</evidence>
<evidence type="ECO:0000256" key="2">
    <source>
        <dbReference type="ARBA" id="ARBA00005132"/>
    </source>
</evidence>
<keyword evidence="6 12" id="KW-0812">Transmembrane</keyword>
<dbReference type="NCBIfam" id="TIGR01006">
    <property type="entry name" value="polys_exp_MPA1"/>
    <property type="match status" value="1"/>
</dbReference>
<evidence type="ECO:0000259" key="13">
    <source>
        <dbReference type="Pfam" id="PF02706"/>
    </source>
</evidence>
<reference evidence="14 15" key="1">
    <citation type="submission" date="2019-07" db="EMBL/GenBank/DDBJ databases">
        <authorList>
            <person name="Hibberd C M."/>
            <person name="Gehrig L. J."/>
            <person name="Chang H.-W."/>
            <person name="Venkatesh S."/>
        </authorList>
    </citation>
    <scope>NUCLEOTIDE SEQUENCE [LARGE SCALE GENOMIC DNA]</scope>
    <source>
        <strain evidence="14">Streptococcus_constellatus_SS_Bg39</strain>
    </source>
</reference>
<dbReference type="InterPro" id="IPR003856">
    <property type="entry name" value="LPS_length_determ_N"/>
</dbReference>
<dbReference type="GO" id="GO:0005886">
    <property type="term" value="C:plasma membrane"/>
    <property type="evidence" value="ECO:0007669"/>
    <property type="project" value="UniProtKB-SubCell"/>
</dbReference>
<dbReference type="OrthoDB" id="2360475at2"/>
<evidence type="ECO:0000256" key="3">
    <source>
        <dbReference type="ARBA" id="ARBA00006683"/>
    </source>
</evidence>
<gene>
    <name evidence="14" type="primary">cap8A</name>
    <name evidence="14" type="ORF">SCSS39_01094</name>
</gene>
<dbReference type="Pfam" id="PF02706">
    <property type="entry name" value="Wzz"/>
    <property type="match status" value="1"/>
</dbReference>
<evidence type="ECO:0000313" key="14">
    <source>
        <dbReference type="EMBL" id="VUX01169.1"/>
    </source>
</evidence>
<evidence type="ECO:0000256" key="7">
    <source>
        <dbReference type="ARBA" id="ARBA00022903"/>
    </source>
</evidence>
<dbReference type="Proteomes" id="UP000385544">
    <property type="component" value="Unassembled WGS sequence"/>
</dbReference>
<dbReference type="GO" id="GO:0015774">
    <property type="term" value="P:polysaccharide transport"/>
    <property type="evidence" value="ECO:0007669"/>
    <property type="project" value="InterPro"/>
</dbReference>
<evidence type="ECO:0000256" key="1">
    <source>
        <dbReference type="ARBA" id="ARBA00004651"/>
    </source>
</evidence>
<dbReference type="GO" id="GO:0005351">
    <property type="term" value="F:carbohydrate:proton symporter activity"/>
    <property type="evidence" value="ECO:0007669"/>
    <property type="project" value="InterPro"/>
</dbReference>
<feature type="transmembrane region" description="Helical" evidence="12">
    <location>
        <begin position="25"/>
        <end position="46"/>
    </location>
</feature>
<dbReference type="GO" id="GO:0045227">
    <property type="term" value="P:capsule polysaccharide biosynthetic process"/>
    <property type="evidence" value="ECO:0007669"/>
    <property type="project" value="UniProtKB-UniPathway"/>
</dbReference>
<name>A0A564T255_STRCV</name>
<keyword evidence="7" id="KW-0972">Capsule biogenesis/degradation</keyword>
<feature type="transmembrane region" description="Helical" evidence="12">
    <location>
        <begin position="183"/>
        <end position="203"/>
    </location>
</feature>
<evidence type="ECO:0000256" key="6">
    <source>
        <dbReference type="ARBA" id="ARBA00022692"/>
    </source>
</evidence>
<dbReference type="PANTHER" id="PTHR32309">
    <property type="entry name" value="TYROSINE-PROTEIN KINASE"/>
    <property type="match status" value="1"/>
</dbReference>
<dbReference type="EMBL" id="CABHMZ010000017">
    <property type="protein sequence ID" value="VUX01169.1"/>
    <property type="molecule type" value="Genomic_DNA"/>
</dbReference>
<accession>A0A564T255</accession>
<dbReference type="AlphaFoldDB" id="A0A564T255"/>
<keyword evidence="9 12" id="KW-0472">Membrane</keyword>
<evidence type="ECO:0000313" key="15">
    <source>
        <dbReference type="Proteomes" id="UP000385544"/>
    </source>
</evidence>
<evidence type="ECO:0000256" key="10">
    <source>
        <dbReference type="ARBA" id="ARBA00023169"/>
    </source>
</evidence>
<dbReference type="PANTHER" id="PTHR32309:SF13">
    <property type="entry name" value="FERRIC ENTEROBACTIN TRANSPORT PROTEIN FEPE"/>
    <property type="match status" value="1"/>
</dbReference>
<proteinExistence type="inferred from homology"/>
<comment type="similarity">
    <text evidence="3">Belongs to the CpsC/CapA family.</text>
</comment>
<comment type="function">
    <text evidence="11">Required for CpsD phosphorylation. Involved in the regulation of capsular polysaccharide biosynthesis. May be part of a complex that directs the coordinated polymerization and export to the cell surface of the capsular polysaccharide.</text>
</comment>
<evidence type="ECO:0000256" key="9">
    <source>
        <dbReference type="ARBA" id="ARBA00023136"/>
    </source>
</evidence>
<evidence type="ECO:0000256" key="11">
    <source>
        <dbReference type="ARBA" id="ARBA00045736"/>
    </source>
</evidence>
<organism evidence="14 15">
    <name type="scientific">Streptococcus constellatus</name>
    <dbReference type="NCBI Taxonomy" id="76860"/>
    <lineage>
        <taxon>Bacteria</taxon>
        <taxon>Bacillati</taxon>
        <taxon>Bacillota</taxon>
        <taxon>Bacilli</taxon>
        <taxon>Lactobacillales</taxon>
        <taxon>Streptococcaceae</taxon>
        <taxon>Streptococcus</taxon>
        <taxon>Streptococcus anginosus group</taxon>
    </lineage>
</organism>
<keyword evidence="8 12" id="KW-1133">Transmembrane helix</keyword>
<keyword evidence="5" id="KW-1003">Cell membrane</keyword>
<comment type="pathway">
    <text evidence="2">Capsule biogenesis; capsule polysaccharide biosynthesis.</text>
</comment>
<protein>
    <recommendedName>
        <fullName evidence="4">Capsular polysaccharide biosynthesis protein CpsC</fullName>
    </recommendedName>
</protein>
<dbReference type="RefSeq" id="WP_144209227.1">
    <property type="nucleotide sequence ID" value="NZ_CABHMZ010000017.1"/>
</dbReference>
<dbReference type="InterPro" id="IPR005701">
    <property type="entry name" value="CpsC-like"/>
</dbReference>
<comment type="subcellular location">
    <subcellularLocation>
        <location evidence="1">Cell membrane</location>
        <topology evidence="1">Multi-pass membrane protein</topology>
    </subcellularLocation>
</comment>
<keyword evidence="10" id="KW-0270">Exopolysaccharide synthesis</keyword>